<feature type="domain" description="MutL C-terminal dimerisation" evidence="6">
    <location>
        <begin position="474"/>
        <end position="616"/>
    </location>
</feature>
<dbReference type="PANTHER" id="PTHR10073">
    <property type="entry name" value="DNA MISMATCH REPAIR PROTEIN MLH, PMS, MUTL"/>
    <property type="match status" value="1"/>
</dbReference>
<dbReference type="InterPro" id="IPR042120">
    <property type="entry name" value="MutL_C_dimsub"/>
</dbReference>
<keyword evidence="8" id="KW-0540">Nuclease</keyword>
<organism evidence="8 9">
    <name type="scientific">Anaerostipes amylophilus</name>
    <dbReference type="NCBI Taxonomy" id="2981779"/>
    <lineage>
        <taxon>Bacteria</taxon>
        <taxon>Bacillati</taxon>
        <taxon>Bacillota</taxon>
        <taxon>Clostridia</taxon>
        <taxon>Lachnospirales</taxon>
        <taxon>Lachnospiraceae</taxon>
        <taxon>Anaerostipes</taxon>
    </lineage>
</organism>
<dbReference type="EMBL" id="JBBNIN010000011">
    <property type="protein sequence ID" value="MEQ2711267.1"/>
    <property type="molecule type" value="Genomic_DNA"/>
</dbReference>
<comment type="caution">
    <text evidence="8">The sequence shown here is derived from an EMBL/GenBank/DDBJ whole genome shotgun (WGS) entry which is preliminary data.</text>
</comment>
<dbReference type="RefSeq" id="WP_349111031.1">
    <property type="nucleotide sequence ID" value="NZ_JBBNIN010000011.1"/>
</dbReference>
<dbReference type="Pfam" id="PF01119">
    <property type="entry name" value="DNA_mis_repair"/>
    <property type="match status" value="1"/>
</dbReference>
<dbReference type="SUPFAM" id="SSF54211">
    <property type="entry name" value="Ribosomal protein S5 domain 2-like"/>
    <property type="match status" value="1"/>
</dbReference>
<comment type="function">
    <text evidence="4">This protein is involved in the repair of mismatches in DNA. It is required for dam-dependent methyl-directed DNA mismatch repair. May act as a 'molecular matchmaker', a protein that promotes the formation of a stable complex between two or more DNA-binding proteins in an ATP-dependent manner without itself being part of a final effector complex.</text>
</comment>
<dbReference type="InterPro" id="IPR020568">
    <property type="entry name" value="Ribosomal_Su5_D2-typ_SF"/>
</dbReference>
<dbReference type="Proteomes" id="UP001482154">
    <property type="component" value="Unassembled WGS sequence"/>
</dbReference>
<dbReference type="Gene3D" id="3.30.565.10">
    <property type="entry name" value="Histidine kinase-like ATPase, C-terminal domain"/>
    <property type="match status" value="1"/>
</dbReference>
<accession>A0ABV1IWM8</accession>
<dbReference type="PANTHER" id="PTHR10073:SF12">
    <property type="entry name" value="DNA MISMATCH REPAIR PROTEIN MLH1"/>
    <property type="match status" value="1"/>
</dbReference>
<dbReference type="InterPro" id="IPR014762">
    <property type="entry name" value="DNA_mismatch_repair_CS"/>
</dbReference>
<dbReference type="InterPro" id="IPR037198">
    <property type="entry name" value="MutL_C_sf"/>
</dbReference>
<sequence>MAKIQLLDQKTIDNIAAGEVIERPASVVKELVENAVDANANAITVEIKDGGMTLIRVTDNGIGIPKDQVKTAFLRHATSKIRSVEDLLSVSSLGFRGEALSSISAVAQVELVTKTAESFSGVSYKIYGGEEEAFDDIGAPDGTTFLVKNLFYNTPARRKFLKSATTEAGYVEQMMVHIALSHPEISFKFIHNNKNKIYTSGNGKVKDIIYHIYGRDVAGALIPVQAQSEDVKVTGFVAKPYVSRGNRNYESYFINGRYIKSSIIYKSIEEGYRTFTMKHRYPFVCLDFKINQELLDVNVHPTKMEIRFRNGREIYELVVDTVKEALLQKDLVQDVLRETPKKKEQPKTKEVKKPEPFEVNRRKEETQKMDQTMKDFAKMRQSQTNQQGQGVQQIEKSSIAANSIGHRAKPEGMKQERLKSESSQTAKKPTYAGLNYNTQKKEFPQYKTDELSSNQMTLREDPVFSVQARPDRKILGQLFKTYWLIEYEDQLFIMDQHAAHEKVNYERLMKNFKEKEIYSQRLEPPMVVTVSMMEAEALERYKDAFAGLGFTIESFGGNEYCIREVPANLYGIGERDLFMELLDAVSQENGTMDTEVIASKIATMACKMSIKGNQRVSLMEVEHLLDELMKLENPYQCPHGRPTIIKMSKYEIDKKFKRIV</sequence>
<reference evidence="8 9" key="1">
    <citation type="submission" date="2024-04" db="EMBL/GenBank/DDBJ databases">
        <title>Human intestinal bacterial collection.</title>
        <authorList>
            <person name="Pauvert C."/>
            <person name="Hitch T.C.A."/>
            <person name="Clavel T."/>
        </authorList>
    </citation>
    <scope>NUCLEOTIDE SEQUENCE [LARGE SCALE GENOMIC DNA]</scope>
    <source>
        <strain evidence="8 9">CLA-AA-H249</strain>
    </source>
</reference>
<proteinExistence type="inferred from homology"/>
<dbReference type="SMART" id="SM00853">
    <property type="entry name" value="MutL_C"/>
    <property type="match status" value="1"/>
</dbReference>
<dbReference type="Pfam" id="PF08676">
    <property type="entry name" value="MutL_C"/>
    <property type="match status" value="1"/>
</dbReference>
<dbReference type="PROSITE" id="PS00058">
    <property type="entry name" value="DNA_MISMATCH_REPAIR_1"/>
    <property type="match status" value="1"/>
</dbReference>
<dbReference type="Gene3D" id="3.30.1370.100">
    <property type="entry name" value="MutL, C-terminal domain, regulatory subdomain"/>
    <property type="match status" value="1"/>
</dbReference>
<dbReference type="HAMAP" id="MF_00149">
    <property type="entry name" value="DNA_mis_repair"/>
    <property type="match status" value="1"/>
</dbReference>
<dbReference type="InterPro" id="IPR038973">
    <property type="entry name" value="MutL/Mlh/Pms-like"/>
</dbReference>
<evidence type="ECO:0000256" key="2">
    <source>
        <dbReference type="ARBA" id="ARBA00022763"/>
    </source>
</evidence>
<dbReference type="SUPFAM" id="SSF55874">
    <property type="entry name" value="ATPase domain of HSP90 chaperone/DNA topoisomerase II/histidine kinase"/>
    <property type="match status" value="1"/>
</dbReference>
<protein>
    <recommendedName>
        <fullName evidence="4">DNA mismatch repair protein MutL</fullName>
    </recommendedName>
</protein>
<dbReference type="InterPro" id="IPR020667">
    <property type="entry name" value="DNA_mismatch_repair_MutL"/>
</dbReference>
<dbReference type="SUPFAM" id="SSF118116">
    <property type="entry name" value="DNA mismatch repair protein MutL"/>
    <property type="match status" value="1"/>
</dbReference>
<keyword evidence="2 4" id="KW-0227">DNA damage</keyword>
<dbReference type="InterPro" id="IPR014721">
    <property type="entry name" value="Ribsml_uS5_D2-typ_fold_subgr"/>
</dbReference>
<dbReference type="Pfam" id="PF13589">
    <property type="entry name" value="HATPase_c_3"/>
    <property type="match status" value="1"/>
</dbReference>
<dbReference type="Gene3D" id="3.30.230.10">
    <property type="match status" value="1"/>
</dbReference>
<evidence type="ECO:0000256" key="3">
    <source>
        <dbReference type="ARBA" id="ARBA00023204"/>
    </source>
</evidence>
<evidence type="ECO:0000259" key="7">
    <source>
        <dbReference type="SMART" id="SM01340"/>
    </source>
</evidence>
<keyword evidence="9" id="KW-1185">Reference proteome</keyword>
<dbReference type="InterPro" id="IPR002099">
    <property type="entry name" value="MutL/Mlh/PMS"/>
</dbReference>
<keyword evidence="8" id="KW-0255">Endonuclease</keyword>
<dbReference type="InterPro" id="IPR036890">
    <property type="entry name" value="HATPase_C_sf"/>
</dbReference>
<dbReference type="GO" id="GO:0004519">
    <property type="term" value="F:endonuclease activity"/>
    <property type="evidence" value="ECO:0007669"/>
    <property type="project" value="UniProtKB-KW"/>
</dbReference>
<dbReference type="InterPro" id="IPR013507">
    <property type="entry name" value="DNA_mismatch_S5_2-like"/>
</dbReference>
<feature type="region of interest" description="Disordered" evidence="5">
    <location>
        <begin position="406"/>
        <end position="430"/>
    </location>
</feature>
<feature type="domain" description="DNA mismatch repair protein S5" evidence="7">
    <location>
        <begin position="209"/>
        <end position="327"/>
    </location>
</feature>
<dbReference type="InterPro" id="IPR014790">
    <property type="entry name" value="MutL_C"/>
</dbReference>
<evidence type="ECO:0000313" key="8">
    <source>
        <dbReference type="EMBL" id="MEQ2711267.1"/>
    </source>
</evidence>
<dbReference type="CDD" id="cd00782">
    <property type="entry name" value="MutL_Trans"/>
    <property type="match status" value="1"/>
</dbReference>
<dbReference type="Gene3D" id="3.30.1540.20">
    <property type="entry name" value="MutL, C-terminal domain, dimerisation subdomain"/>
    <property type="match status" value="1"/>
</dbReference>
<evidence type="ECO:0000256" key="4">
    <source>
        <dbReference type="HAMAP-Rule" id="MF_00149"/>
    </source>
</evidence>
<dbReference type="SMART" id="SM01340">
    <property type="entry name" value="DNA_mis_repair"/>
    <property type="match status" value="1"/>
</dbReference>
<evidence type="ECO:0000259" key="6">
    <source>
        <dbReference type="SMART" id="SM00853"/>
    </source>
</evidence>
<evidence type="ECO:0000313" key="9">
    <source>
        <dbReference type="Proteomes" id="UP001482154"/>
    </source>
</evidence>
<evidence type="ECO:0000256" key="1">
    <source>
        <dbReference type="ARBA" id="ARBA00006082"/>
    </source>
</evidence>
<dbReference type="NCBIfam" id="TIGR00585">
    <property type="entry name" value="mutl"/>
    <property type="match status" value="1"/>
</dbReference>
<name>A0ABV1IWM8_9FIRM</name>
<keyword evidence="8" id="KW-0378">Hydrolase</keyword>
<evidence type="ECO:0000256" key="5">
    <source>
        <dbReference type="SAM" id="MobiDB-lite"/>
    </source>
</evidence>
<gene>
    <name evidence="4 8" type="primary">mutL</name>
    <name evidence="8" type="ORF">AAAU51_08785</name>
</gene>
<dbReference type="InterPro" id="IPR042121">
    <property type="entry name" value="MutL_C_regsub"/>
</dbReference>
<feature type="compositionally biased region" description="Basic and acidic residues" evidence="5">
    <location>
        <begin position="408"/>
        <end position="420"/>
    </location>
</feature>
<comment type="similarity">
    <text evidence="1 4">Belongs to the DNA mismatch repair MutL/HexB family.</text>
</comment>
<dbReference type="CDD" id="cd16926">
    <property type="entry name" value="HATPase_MutL-MLH-PMS-like"/>
    <property type="match status" value="1"/>
</dbReference>
<keyword evidence="3 4" id="KW-0234">DNA repair</keyword>